<comment type="caution">
    <text evidence="2">The sequence shown here is derived from an EMBL/GenBank/DDBJ whole genome shotgun (WGS) entry which is preliminary data.</text>
</comment>
<dbReference type="SUPFAM" id="SSF52833">
    <property type="entry name" value="Thioredoxin-like"/>
    <property type="match status" value="1"/>
</dbReference>
<protein>
    <submittedName>
        <fullName evidence="2">Thioredoxin domain-containing protein</fullName>
    </submittedName>
</protein>
<dbReference type="PANTHER" id="PTHR42899">
    <property type="entry name" value="SPERMATOGENESIS-ASSOCIATED PROTEIN 20"/>
    <property type="match status" value="1"/>
</dbReference>
<sequence length="602" mass="62527">MNRLGGAVSPYLRSHADNPVDWYPWGHDAFAEAARRDVPVLVSIGYATCHWCHVMARESFSDPALASVLNDGFVAVKVDREEHPEVDAACLAAAGAFTPDLGWPLNVFMTPAGRVFHAGTYSPPRPVPGHPSFGQVLAAVREAWVDRRGEVEASAAGLAAALAQAAASAPGAIGAADLQRLVAELAGYEDRVHGGFGGAPKFPTTPLLLTLLGLGRSVVLPEEDRDRARGIAERALTAMRDGGLRDAVEGGFFRYATRRDWSEPHYERMLTDNALLLRAYAFIGDVTTAEGIVGFLERTLLRPGGGFGSAQDSESDVDGSRSEGGYYALDASARARQPAPAVDGKVLTGWNGLAIGALAAAGTALARPDWVALATRTADALLRAHVVDGRLLRASLDGRPSDAVATLEDRGALAAGLLEAALAAGRVDLAVAARQLIEAAFVDGRLEEPVRDPTLAALGVPAAGDESEGAAPSGPTSAARAARLLFLLTGDRRFADAASATLAPLARGAVERPIGAGGVLGALAEALEPVRQIVVVTDDPAGPLATAARALPSSVTAVVDEPTAVAFAAAGFELFEGRGLVDGRPAAYVCEDFVCRLPVFIL</sequence>
<gene>
    <name evidence="2" type="ORF">ACFSBI_07785</name>
</gene>
<dbReference type="InterPro" id="IPR024705">
    <property type="entry name" value="Ssp411"/>
</dbReference>
<dbReference type="Gene3D" id="3.40.30.10">
    <property type="entry name" value="Glutaredoxin"/>
    <property type="match status" value="1"/>
</dbReference>
<dbReference type="EMBL" id="JBHUEA010000009">
    <property type="protein sequence ID" value="MFD1721446.1"/>
    <property type="molecule type" value="Genomic_DNA"/>
</dbReference>
<evidence type="ECO:0000259" key="1">
    <source>
        <dbReference type="Pfam" id="PF03190"/>
    </source>
</evidence>
<dbReference type="SUPFAM" id="SSF48208">
    <property type="entry name" value="Six-hairpin glycosidases"/>
    <property type="match status" value="1"/>
</dbReference>
<dbReference type="InterPro" id="IPR036249">
    <property type="entry name" value="Thioredoxin-like_sf"/>
</dbReference>
<dbReference type="RefSeq" id="WP_377933681.1">
    <property type="nucleotide sequence ID" value="NZ_JBHUEA010000009.1"/>
</dbReference>
<reference evidence="3" key="1">
    <citation type="journal article" date="2019" name="Int. J. Syst. Evol. Microbiol.">
        <title>The Global Catalogue of Microorganisms (GCM) 10K type strain sequencing project: providing services to taxonomists for standard genome sequencing and annotation.</title>
        <authorList>
            <consortium name="The Broad Institute Genomics Platform"/>
            <consortium name="The Broad Institute Genome Sequencing Center for Infectious Disease"/>
            <person name="Wu L."/>
            <person name="Ma J."/>
        </authorList>
    </citation>
    <scope>NUCLEOTIDE SEQUENCE [LARGE SCALE GENOMIC DNA]</scope>
    <source>
        <strain evidence="3">CGMCC 1.12471</strain>
    </source>
</reference>
<dbReference type="CDD" id="cd02955">
    <property type="entry name" value="SSP411"/>
    <property type="match status" value="1"/>
</dbReference>
<keyword evidence="3" id="KW-1185">Reference proteome</keyword>
<proteinExistence type="predicted"/>
<organism evidence="2 3">
    <name type="scientific">Amnibacterium endophyticum</name>
    <dbReference type="NCBI Taxonomy" id="2109337"/>
    <lineage>
        <taxon>Bacteria</taxon>
        <taxon>Bacillati</taxon>
        <taxon>Actinomycetota</taxon>
        <taxon>Actinomycetes</taxon>
        <taxon>Micrococcales</taxon>
        <taxon>Microbacteriaceae</taxon>
        <taxon>Amnibacterium</taxon>
    </lineage>
</organism>
<dbReference type="Pfam" id="PF03190">
    <property type="entry name" value="Thioredox_DsbH"/>
    <property type="match status" value="1"/>
</dbReference>
<accession>A0ABW4LD26</accession>
<dbReference type="InterPro" id="IPR008928">
    <property type="entry name" value="6-hairpin_glycosidase_sf"/>
</dbReference>
<feature type="domain" description="Spermatogenesis-associated protein 20-like TRX" evidence="1">
    <location>
        <begin position="2"/>
        <end position="162"/>
    </location>
</feature>
<dbReference type="PIRSF" id="PIRSF006402">
    <property type="entry name" value="UCP006402_thioredoxin"/>
    <property type="match status" value="1"/>
</dbReference>
<evidence type="ECO:0000313" key="3">
    <source>
        <dbReference type="Proteomes" id="UP001597347"/>
    </source>
</evidence>
<dbReference type="Proteomes" id="UP001597347">
    <property type="component" value="Unassembled WGS sequence"/>
</dbReference>
<evidence type="ECO:0000313" key="2">
    <source>
        <dbReference type="EMBL" id="MFD1721446.1"/>
    </source>
</evidence>
<dbReference type="PANTHER" id="PTHR42899:SF1">
    <property type="entry name" value="SPERMATOGENESIS-ASSOCIATED PROTEIN 20"/>
    <property type="match status" value="1"/>
</dbReference>
<name>A0ABW4LD26_9MICO</name>
<dbReference type="InterPro" id="IPR004879">
    <property type="entry name" value="Ssp411-like_TRX"/>
</dbReference>